<evidence type="ECO:0000313" key="4">
    <source>
        <dbReference type="Proteomes" id="UP001428341"/>
    </source>
</evidence>
<dbReference type="EMBL" id="JBCGBO010000025">
    <property type="protein sequence ID" value="KAK9176439.1"/>
    <property type="molecule type" value="Genomic_DNA"/>
</dbReference>
<dbReference type="InterPro" id="IPR044560">
    <property type="entry name" value="MOase"/>
</dbReference>
<evidence type="ECO:0000313" key="3">
    <source>
        <dbReference type="EMBL" id="KAK9176439.1"/>
    </source>
</evidence>
<dbReference type="PANTHER" id="PTHR45934">
    <property type="entry name" value="FAD/NAD(P)-BINDING OXIDOREDUCTASE FAMILY PROTEIN"/>
    <property type="match status" value="1"/>
</dbReference>
<comment type="caution">
    <text evidence="3">The sequence shown here is derived from an EMBL/GenBank/DDBJ whole genome shotgun (WGS) entry which is preliminary data.</text>
</comment>
<reference evidence="3 4" key="1">
    <citation type="submission" date="2024-05" db="EMBL/GenBank/DDBJ databases">
        <title>Haplotype-resolved chromosome-level genome assembly of Huyou (Citrus changshanensis).</title>
        <authorList>
            <person name="Miao C."/>
            <person name="Chen W."/>
            <person name="Wu Y."/>
            <person name="Wang L."/>
            <person name="Zhao S."/>
            <person name="Grierson D."/>
            <person name="Xu C."/>
            <person name="Chen K."/>
        </authorList>
    </citation>
    <scope>NUCLEOTIDE SEQUENCE [LARGE SCALE GENOMIC DNA]</scope>
    <source>
        <strain evidence="3">01-14</strain>
        <tissue evidence="3">Leaf</tissue>
    </source>
</reference>
<gene>
    <name evidence="3" type="ORF">WN944_028456</name>
</gene>
<proteinExistence type="predicted"/>
<dbReference type="InterPro" id="IPR036188">
    <property type="entry name" value="FAD/NAD-bd_sf"/>
</dbReference>
<protein>
    <submittedName>
        <fullName evidence="3">Uncharacterized protein</fullName>
    </submittedName>
</protein>
<dbReference type="GO" id="GO:0004497">
    <property type="term" value="F:monooxygenase activity"/>
    <property type="evidence" value="ECO:0007669"/>
    <property type="project" value="UniProtKB-KW"/>
</dbReference>
<accession>A0AAP0LNU9</accession>
<dbReference type="PANTHER" id="PTHR45934:SF20">
    <property type="entry name" value="MONOOXYGENASE 2-RELATED"/>
    <property type="match status" value="1"/>
</dbReference>
<keyword evidence="1" id="KW-0560">Oxidoreductase</keyword>
<keyword evidence="4" id="KW-1185">Reference proteome</keyword>
<sequence length="94" mass="10441">MGGIAGTNGRLYGQSLCIRRCTPDIGQGGCSALEDGIVLARSFAEASKNGEVEEEFKKIEMGLKRFAQERKRSSFELLEAQVMWLVLYIRVIGR</sequence>
<evidence type="ECO:0000256" key="1">
    <source>
        <dbReference type="ARBA" id="ARBA00023002"/>
    </source>
</evidence>
<organism evidence="3 4">
    <name type="scientific">Citrus x changshan-huyou</name>
    <dbReference type="NCBI Taxonomy" id="2935761"/>
    <lineage>
        <taxon>Eukaryota</taxon>
        <taxon>Viridiplantae</taxon>
        <taxon>Streptophyta</taxon>
        <taxon>Embryophyta</taxon>
        <taxon>Tracheophyta</taxon>
        <taxon>Spermatophyta</taxon>
        <taxon>Magnoliopsida</taxon>
        <taxon>eudicotyledons</taxon>
        <taxon>Gunneridae</taxon>
        <taxon>Pentapetalae</taxon>
        <taxon>rosids</taxon>
        <taxon>malvids</taxon>
        <taxon>Sapindales</taxon>
        <taxon>Rutaceae</taxon>
        <taxon>Aurantioideae</taxon>
        <taxon>Citrus</taxon>
    </lineage>
</organism>
<dbReference type="AlphaFoldDB" id="A0AAP0LNU9"/>
<keyword evidence="2" id="KW-0503">Monooxygenase</keyword>
<evidence type="ECO:0000256" key="2">
    <source>
        <dbReference type="ARBA" id="ARBA00023033"/>
    </source>
</evidence>
<dbReference type="Gene3D" id="3.50.50.60">
    <property type="entry name" value="FAD/NAD(P)-binding domain"/>
    <property type="match status" value="1"/>
</dbReference>
<name>A0AAP0LNU9_9ROSI</name>
<dbReference type="Proteomes" id="UP001428341">
    <property type="component" value="Unassembled WGS sequence"/>
</dbReference>